<dbReference type="AlphaFoldDB" id="S8AFY0"/>
<dbReference type="HOGENOM" id="CLU_066479_0_0_1"/>
<evidence type="ECO:0000313" key="3">
    <source>
        <dbReference type="Proteomes" id="UP000015100"/>
    </source>
</evidence>
<keyword evidence="1" id="KW-0472">Membrane</keyword>
<evidence type="ECO:0000256" key="1">
    <source>
        <dbReference type="SAM" id="Phobius"/>
    </source>
</evidence>
<sequence length="224" mass="25381">MNKLIGFFLFFDILHLGSSIGLIIAGFIFMQHMEKLPLNTENAPQVILLYYLPCVPIFVNGIISAVTFLFSLPALLLPQSVFWLRLHGWLLVICAIYSLVLGLMIWVDTLTERAQMFEAWTDVGPTVQTLLQERFNCCGYLSAMEPLFVTDATCPNALAASQTKPCVGPFTNYQDWFFNTTFTILFGIVGLDFIMLCMTAMVVKQRNEIRRYRKLDEKKGLGAI</sequence>
<dbReference type="eggNOG" id="ENOG502S3E8">
    <property type="taxonomic scope" value="Eukaryota"/>
</dbReference>
<dbReference type="STRING" id="1284197.S8AFY0"/>
<dbReference type="EMBL" id="AQGS01000130">
    <property type="protein sequence ID" value="EPS41965.1"/>
    <property type="molecule type" value="Genomic_DNA"/>
</dbReference>
<accession>S8AFY0</accession>
<feature type="transmembrane region" description="Helical" evidence="1">
    <location>
        <begin position="50"/>
        <end position="77"/>
    </location>
</feature>
<name>S8AFY0_DACHA</name>
<keyword evidence="1" id="KW-1133">Transmembrane helix</keyword>
<dbReference type="Proteomes" id="UP000015100">
    <property type="component" value="Unassembled WGS sequence"/>
</dbReference>
<keyword evidence="1" id="KW-0812">Transmembrane</keyword>
<keyword evidence="3" id="KW-1185">Reference proteome</keyword>
<dbReference type="OMA" id="LGQCPLT"/>
<feature type="transmembrane region" description="Helical" evidence="1">
    <location>
        <begin position="182"/>
        <end position="203"/>
    </location>
</feature>
<protein>
    <recommendedName>
        <fullName evidence="4">Tetraspanin</fullName>
    </recommendedName>
</protein>
<reference evidence="3" key="2">
    <citation type="submission" date="2013-04" db="EMBL/GenBank/DDBJ databases">
        <title>Genomic mechanisms accounting for the adaptation to parasitism in nematode-trapping fungi.</title>
        <authorList>
            <person name="Ahren D.G."/>
        </authorList>
    </citation>
    <scope>NUCLEOTIDE SEQUENCE [LARGE SCALE GENOMIC DNA]</scope>
    <source>
        <strain evidence="3">CBS 200.50</strain>
    </source>
</reference>
<proteinExistence type="predicted"/>
<comment type="caution">
    <text evidence="2">The sequence shown here is derived from an EMBL/GenBank/DDBJ whole genome shotgun (WGS) entry which is preliminary data.</text>
</comment>
<evidence type="ECO:0000313" key="2">
    <source>
        <dbReference type="EMBL" id="EPS41965.1"/>
    </source>
</evidence>
<gene>
    <name evidence="2" type="ORF">H072_4018</name>
</gene>
<evidence type="ECO:0008006" key="4">
    <source>
        <dbReference type="Google" id="ProtNLM"/>
    </source>
</evidence>
<organism evidence="2 3">
    <name type="scientific">Dactylellina haptotyla (strain CBS 200.50)</name>
    <name type="common">Nematode-trapping fungus</name>
    <name type="synonym">Monacrosporium haptotylum</name>
    <dbReference type="NCBI Taxonomy" id="1284197"/>
    <lineage>
        <taxon>Eukaryota</taxon>
        <taxon>Fungi</taxon>
        <taxon>Dikarya</taxon>
        <taxon>Ascomycota</taxon>
        <taxon>Pezizomycotina</taxon>
        <taxon>Orbiliomycetes</taxon>
        <taxon>Orbiliales</taxon>
        <taxon>Orbiliaceae</taxon>
        <taxon>Dactylellina</taxon>
    </lineage>
</organism>
<reference evidence="2 3" key="1">
    <citation type="journal article" date="2013" name="PLoS Genet.">
        <title>Genomic mechanisms accounting for the adaptation to parasitism in nematode-trapping fungi.</title>
        <authorList>
            <person name="Meerupati T."/>
            <person name="Andersson K.M."/>
            <person name="Friman E."/>
            <person name="Kumar D."/>
            <person name="Tunlid A."/>
            <person name="Ahren D."/>
        </authorList>
    </citation>
    <scope>NUCLEOTIDE SEQUENCE [LARGE SCALE GENOMIC DNA]</scope>
    <source>
        <strain evidence="2 3">CBS 200.50</strain>
    </source>
</reference>
<feature type="transmembrane region" description="Helical" evidence="1">
    <location>
        <begin position="7"/>
        <end position="30"/>
    </location>
</feature>
<dbReference type="OrthoDB" id="2279611at2759"/>
<feature type="transmembrane region" description="Helical" evidence="1">
    <location>
        <begin position="89"/>
        <end position="107"/>
    </location>
</feature>